<evidence type="ECO:0000313" key="1">
    <source>
        <dbReference type="EMBL" id="DAD44380.1"/>
    </source>
</evidence>
<reference evidence="1 2" key="1">
    <citation type="journal article" date="2020" name="Mol. Biol. Evol.">
        <title>Distinct Expression and Methylation Patterns for Genes with Different Fates following a Single Whole-Genome Duplication in Flowering Plants.</title>
        <authorList>
            <person name="Shi T."/>
            <person name="Rahmani R.S."/>
            <person name="Gugger P.F."/>
            <person name="Wang M."/>
            <person name="Li H."/>
            <person name="Zhang Y."/>
            <person name="Li Z."/>
            <person name="Wang Q."/>
            <person name="Van de Peer Y."/>
            <person name="Marchal K."/>
            <person name="Chen J."/>
        </authorList>
    </citation>
    <scope>NUCLEOTIDE SEQUENCE [LARGE SCALE GENOMIC DNA]</scope>
    <source>
        <tissue evidence="1">Leaf</tissue>
    </source>
</reference>
<organism evidence="1 2">
    <name type="scientific">Nelumbo nucifera</name>
    <name type="common">Sacred lotus</name>
    <dbReference type="NCBI Taxonomy" id="4432"/>
    <lineage>
        <taxon>Eukaryota</taxon>
        <taxon>Viridiplantae</taxon>
        <taxon>Streptophyta</taxon>
        <taxon>Embryophyta</taxon>
        <taxon>Tracheophyta</taxon>
        <taxon>Spermatophyta</taxon>
        <taxon>Magnoliopsida</taxon>
        <taxon>Proteales</taxon>
        <taxon>Nelumbonaceae</taxon>
        <taxon>Nelumbo</taxon>
    </lineage>
</organism>
<name>A0A822ZIJ9_NELNU</name>
<dbReference type="EMBL" id="DUZY01000007">
    <property type="protein sequence ID" value="DAD44380.1"/>
    <property type="molecule type" value="Genomic_DNA"/>
</dbReference>
<protein>
    <submittedName>
        <fullName evidence="1">Uncharacterized protein</fullName>
    </submittedName>
</protein>
<gene>
    <name evidence="1" type="ORF">HUJ06_002610</name>
</gene>
<keyword evidence="2" id="KW-1185">Reference proteome</keyword>
<dbReference type="AlphaFoldDB" id="A0A822ZIJ9"/>
<dbReference type="Gene3D" id="3.40.50.2000">
    <property type="entry name" value="Glycogen Phosphorylase B"/>
    <property type="match status" value="2"/>
</dbReference>
<evidence type="ECO:0000313" key="2">
    <source>
        <dbReference type="Proteomes" id="UP000607653"/>
    </source>
</evidence>
<comment type="caution">
    <text evidence="1">The sequence shown here is derived from an EMBL/GenBank/DDBJ whole genome shotgun (WGS) entry which is preliminary data.</text>
</comment>
<dbReference type="Proteomes" id="UP000607653">
    <property type="component" value="Unassembled WGS sequence"/>
</dbReference>
<sequence>MDGGDETEERRQRATELMEMAKIAIEEGGFSHTNMTLLIQDIMNQVVIQNKQPL</sequence>
<accession>A0A822ZIJ9</accession>
<proteinExistence type="predicted"/>